<comment type="similarity">
    <text evidence="2 9">Belongs to the fimbrial export usher family.</text>
</comment>
<proteinExistence type="inferred from homology"/>
<keyword evidence="3 9" id="KW-0813">Transport</keyword>
<dbReference type="Proteomes" id="UP000294963">
    <property type="component" value="Unassembled WGS sequence"/>
</dbReference>
<dbReference type="Gene3D" id="2.60.40.2610">
    <property type="entry name" value="Outer membrane usher protein FimD, plug domain"/>
    <property type="match status" value="1"/>
</dbReference>
<dbReference type="Gene3D" id="2.60.40.2070">
    <property type="match status" value="1"/>
</dbReference>
<comment type="caution">
    <text evidence="13">The sequence shown here is derived from an EMBL/GenBank/DDBJ whole genome shotgun (WGS) entry which is preliminary data.</text>
</comment>
<dbReference type="Pfam" id="PF00577">
    <property type="entry name" value="Usher"/>
    <property type="match status" value="2"/>
</dbReference>
<reference evidence="13 14" key="1">
    <citation type="submission" date="2019-03" db="EMBL/GenBank/DDBJ databases">
        <title>Genomic analyses of the natural microbiome of Caenorhabditis elegans.</title>
        <authorList>
            <person name="Samuel B."/>
        </authorList>
    </citation>
    <scope>NUCLEOTIDE SEQUENCE [LARGE SCALE GENOMIC DNA]</scope>
    <source>
        <strain evidence="13 14">JUb89</strain>
    </source>
</reference>
<dbReference type="AlphaFoldDB" id="A0A4V2R1M8"/>
<dbReference type="InterPro" id="IPR043142">
    <property type="entry name" value="PapC-like_C_sf"/>
</dbReference>
<evidence type="ECO:0000259" key="12">
    <source>
        <dbReference type="Pfam" id="PF13954"/>
    </source>
</evidence>
<dbReference type="FunFam" id="2.60.40.3110:FF:000001">
    <property type="entry name" value="Putative fimbrial outer membrane usher"/>
    <property type="match status" value="1"/>
</dbReference>
<evidence type="ECO:0000256" key="6">
    <source>
        <dbReference type="ARBA" id="ARBA00022729"/>
    </source>
</evidence>
<dbReference type="PROSITE" id="PS01151">
    <property type="entry name" value="FIMBRIAL_USHER"/>
    <property type="match status" value="1"/>
</dbReference>
<feature type="domain" description="PapC N-terminal" evidence="12">
    <location>
        <begin position="41"/>
        <end position="184"/>
    </location>
</feature>
<evidence type="ECO:0000313" key="14">
    <source>
        <dbReference type="Proteomes" id="UP000294963"/>
    </source>
</evidence>
<evidence type="ECO:0000256" key="5">
    <source>
        <dbReference type="ARBA" id="ARBA00022692"/>
    </source>
</evidence>
<dbReference type="GO" id="GO:0009279">
    <property type="term" value="C:cell outer membrane"/>
    <property type="evidence" value="ECO:0007669"/>
    <property type="project" value="UniProtKB-SubCell"/>
</dbReference>
<keyword evidence="8 9" id="KW-0998">Cell outer membrane</keyword>
<keyword evidence="6 10" id="KW-0732">Signal</keyword>
<evidence type="ECO:0000256" key="9">
    <source>
        <dbReference type="RuleBase" id="RU003884"/>
    </source>
</evidence>
<keyword evidence="5 9" id="KW-0812">Transmembrane</keyword>
<protein>
    <submittedName>
        <fullName evidence="13">Outer membrane usher protein</fullName>
    </submittedName>
</protein>
<dbReference type="InterPro" id="IPR025949">
    <property type="entry name" value="PapC-like_C"/>
</dbReference>
<evidence type="ECO:0000256" key="1">
    <source>
        <dbReference type="ARBA" id="ARBA00004571"/>
    </source>
</evidence>
<evidence type="ECO:0000256" key="4">
    <source>
        <dbReference type="ARBA" id="ARBA00022452"/>
    </source>
</evidence>
<dbReference type="GO" id="GO:0009297">
    <property type="term" value="P:pilus assembly"/>
    <property type="evidence" value="ECO:0007669"/>
    <property type="project" value="InterPro"/>
</dbReference>
<dbReference type="SUPFAM" id="SSF141729">
    <property type="entry name" value="FimD N-terminal domain-like"/>
    <property type="match status" value="1"/>
</dbReference>
<dbReference type="Pfam" id="PF13954">
    <property type="entry name" value="PapC_N"/>
    <property type="match status" value="1"/>
</dbReference>
<dbReference type="InterPro" id="IPR037224">
    <property type="entry name" value="PapC_N_sf"/>
</dbReference>
<evidence type="ECO:0000256" key="8">
    <source>
        <dbReference type="ARBA" id="ARBA00023237"/>
    </source>
</evidence>
<evidence type="ECO:0000256" key="7">
    <source>
        <dbReference type="ARBA" id="ARBA00023136"/>
    </source>
</evidence>
<feature type="signal peptide" evidence="10">
    <location>
        <begin position="1"/>
        <end position="28"/>
    </location>
</feature>
<dbReference type="InterPro" id="IPR025885">
    <property type="entry name" value="PapC_N"/>
</dbReference>
<feature type="domain" description="PapC-like C-terminal" evidence="11">
    <location>
        <begin position="788"/>
        <end position="852"/>
    </location>
</feature>
<dbReference type="EMBL" id="SLVJ01000003">
    <property type="protein sequence ID" value="TCM69168.1"/>
    <property type="molecule type" value="Genomic_DNA"/>
</dbReference>
<sequence length="871" mass="96630">MQAFKLAQGRVFFIFLCCNLIACSSSNAAEKPLDDNDDYIFDPALFRNQSSQQIALVEKLTQQQSIMPGRYKVNLYVNGRFIQRLELNFNEHRNQKVEACFPADAWDQLGLAEKYRLEKAFQVSSQCAYLSDLIDSSSSHFDFNKMRLDLSIPQSEILNLPRGYVNPSHWESGNSIGFINYAANFYHSATTSNAQNVNQSAAFISLNGGVNFGKWQYRQQSTLRYTENQGSQWSNLRSYISRPIESIQGIAQFGQLYSSGRFFSGLSFNGLNLSFDERMLPESMRGYAPTIQGIAQSNAKVSIYQNNKEIYQTTVAPGPFKITDLYPTNYNGNLTVKVQEADGSVTQFNVPFSAVPESLRTGAQRYDFNIGKTRDIGGDTYFSDLSYQRGLSNAITLNTGLRLAEDYQAVLLGSTYNTNFGAFGSNMTYSNADIGAEGRLQGWMANLTYSKTIVPTNTTIALAGYRYSSQGYRDLGDVIGVRAAMQNGQDWNSYTYKQRSRFELTLNQSLAQYGTLFASGSVQSYRDGRDNDLQAQIGYNKFFPNGINLNLSLIRQYYGLNNPDIEQNDPLAPYWDPAANNGRNPSGRDTAVNLSLSFPLGHSKNMPNQNVNFSYSQRTNAESYYQSNLSGVIGKEQGLNYALGVGHDQAKNTTVINANINKRLDSVNLALNTSKGNDFWQVSGNAQGALAIHTGGLTFGPYLSDTFALVEAKGAEGAKLFNSQGSKINRQGYALVPSMTPYRYNTISLDPSGISERVEIETQEQRVAPYAGSATKLVFKTRIGYPILIQAKSESGEYPPLGADVIDASGQMIAMVGQNGQMYIRAEATEGLLHVVWGEQSQQKCRIRYALSAQDIKQPIIRLKKTCVVGE</sequence>
<keyword evidence="7 9" id="KW-0472">Membrane</keyword>
<gene>
    <name evidence="13" type="ORF">EC844_103113</name>
</gene>
<dbReference type="PANTHER" id="PTHR30451">
    <property type="entry name" value="OUTER MEMBRANE USHER PROTEIN"/>
    <property type="match status" value="1"/>
</dbReference>
<keyword evidence="14" id="KW-1185">Reference proteome</keyword>
<evidence type="ECO:0000256" key="3">
    <source>
        <dbReference type="ARBA" id="ARBA00022448"/>
    </source>
</evidence>
<dbReference type="InterPro" id="IPR042186">
    <property type="entry name" value="FimD_plug_dom"/>
</dbReference>
<evidence type="ECO:0000313" key="13">
    <source>
        <dbReference type="EMBL" id="TCM69168.1"/>
    </source>
</evidence>
<dbReference type="PANTHER" id="PTHR30451:SF20">
    <property type="entry name" value="FIMBRIAE USHER"/>
    <property type="match status" value="1"/>
</dbReference>
<dbReference type="Pfam" id="PF13953">
    <property type="entry name" value="PapC_C"/>
    <property type="match status" value="1"/>
</dbReference>
<evidence type="ECO:0000256" key="10">
    <source>
        <dbReference type="SAM" id="SignalP"/>
    </source>
</evidence>
<name>A0A4V2R1M8_ACICA</name>
<dbReference type="Gene3D" id="2.60.40.3110">
    <property type="match status" value="1"/>
</dbReference>
<keyword evidence="9" id="KW-1029">Fimbrium biogenesis</keyword>
<accession>A0A4V2R1M8</accession>
<organism evidence="13 14">
    <name type="scientific">Acinetobacter calcoaceticus</name>
    <dbReference type="NCBI Taxonomy" id="471"/>
    <lineage>
        <taxon>Bacteria</taxon>
        <taxon>Pseudomonadati</taxon>
        <taxon>Pseudomonadota</taxon>
        <taxon>Gammaproteobacteria</taxon>
        <taxon>Moraxellales</taxon>
        <taxon>Moraxellaceae</taxon>
        <taxon>Acinetobacter</taxon>
        <taxon>Acinetobacter calcoaceticus/baumannii complex</taxon>
    </lineage>
</organism>
<dbReference type="GO" id="GO:0015473">
    <property type="term" value="F:fimbrial usher porin activity"/>
    <property type="evidence" value="ECO:0007669"/>
    <property type="project" value="InterPro"/>
</dbReference>
<dbReference type="Gene3D" id="3.10.20.410">
    <property type="match status" value="1"/>
</dbReference>
<keyword evidence="4" id="KW-1134">Transmembrane beta strand</keyword>
<feature type="chain" id="PRO_5020975914" evidence="10">
    <location>
        <begin position="29"/>
        <end position="871"/>
    </location>
</feature>
<evidence type="ECO:0000256" key="2">
    <source>
        <dbReference type="ARBA" id="ARBA00008064"/>
    </source>
</evidence>
<dbReference type="OrthoDB" id="6554712at2"/>
<dbReference type="InterPro" id="IPR000015">
    <property type="entry name" value="Fimb_usher"/>
</dbReference>
<evidence type="ECO:0000259" key="11">
    <source>
        <dbReference type="Pfam" id="PF13953"/>
    </source>
</evidence>
<dbReference type="InterPro" id="IPR018030">
    <property type="entry name" value="Fimbrial_membr_usher_CS"/>
</dbReference>
<comment type="subcellular location">
    <subcellularLocation>
        <location evidence="1 9">Cell outer membrane</location>
        <topology evidence="1 9">Multi-pass membrane protein</topology>
    </subcellularLocation>
</comment>